<name>A0A1M7GTH9_XYLRU</name>
<evidence type="ECO:0000259" key="1">
    <source>
        <dbReference type="Pfam" id="PF00535"/>
    </source>
</evidence>
<dbReference type="Pfam" id="PF00535">
    <property type="entry name" value="Glycos_transf_2"/>
    <property type="match status" value="1"/>
</dbReference>
<dbReference type="InterPro" id="IPR029044">
    <property type="entry name" value="Nucleotide-diphossugar_trans"/>
</dbReference>
<feature type="domain" description="Glycosyltransferase 2-like" evidence="1">
    <location>
        <begin position="6"/>
        <end position="135"/>
    </location>
</feature>
<evidence type="ECO:0000313" key="2">
    <source>
        <dbReference type="EMBL" id="SHM19237.1"/>
    </source>
</evidence>
<reference evidence="2 3" key="1">
    <citation type="submission" date="2016-11" db="EMBL/GenBank/DDBJ databases">
        <authorList>
            <person name="Jaros S."/>
            <person name="Januszkiewicz K."/>
            <person name="Wedrychowicz H."/>
        </authorList>
    </citation>
    <scope>NUCLEOTIDE SEQUENCE [LARGE SCALE GENOMIC DNA]</scope>
    <source>
        <strain evidence="2 3">BPI-34</strain>
    </source>
</reference>
<dbReference type="CDD" id="cd00761">
    <property type="entry name" value="Glyco_tranf_GTA_type"/>
    <property type="match status" value="1"/>
</dbReference>
<dbReference type="RefSeq" id="WP_073044193.1">
    <property type="nucleotide sequence ID" value="NZ_FRCJ01000002.1"/>
</dbReference>
<accession>A0A1M7GTH9</accession>
<dbReference type="AlphaFoldDB" id="A0A1M7GTH9"/>
<dbReference type="EMBL" id="FRCJ01000002">
    <property type="protein sequence ID" value="SHM19237.1"/>
    <property type="molecule type" value="Genomic_DNA"/>
</dbReference>
<organism evidence="2 3">
    <name type="scientific">Xylanibacter ruminicola</name>
    <name type="common">Prevotella ruminicola</name>
    <dbReference type="NCBI Taxonomy" id="839"/>
    <lineage>
        <taxon>Bacteria</taxon>
        <taxon>Pseudomonadati</taxon>
        <taxon>Bacteroidota</taxon>
        <taxon>Bacteroidia</taxon>
        <taxon>Bacteroidales</taxon>
        <taxon>Prevotellaceae</taxon>
        <taxon>Xylanibacter</taxon>
    </lineage>
</organism>
<protein>
    <submittedName>
        <fullName evidence="2">Glycosyl transferase family 2</fullName>
    </submittedName>
</protein>
<dbReference type="GO" id="GO:0016758">
    <property type="term" value="F:hexosyltransferase activity"/>
    <property type="evidence" value="ECO:0007669"/>
    <property type="project" value="UniProtKB-ARBA"/>
</dbReference>
<dbReference type="PANTHER" id="PTHR22916:SF3">
    <property type="entry name" value="UDP-GLCNAC:BETAGAL BETA-1,3-N-ACETYLGLUCOSAMINYLTRANSFERASE-LIKE PROTEIN 1"/>
    <property type="match status" value="1"/>
</dbReference>
<dbReference type="PANTHER" id="PTHR22916">
    <property type="entry name" value="GLYCOSYLTRANSFERASE"/>
    <property type="match status" value="1"/>
</dbReference>
<dbReference type="Gene3D" id="3.90.550.10">
    <property type="entry name" value="Spore Coat Polysaccharide Biosynthesis Protein SpsA, Chain A"/>
    <property type="match status" value="1"/>
</dbReference>
<dbReference type="InterPro" id="IPR001173">
    <property type="entry name" value="Glyco_trans_2-like"/>
</dbReference>
<dbReference type="OrthoDB" id="1114838at2"/>
<keyword evidence="2" id="KW-0808">Transferase</keyword>
<dbReference type="Proteomes" id="UP000184280">
    <property type="component" value="Unassembled WGS sequence"/>
</dbReference>
<evidence type="ECO:0000313" key="3">
    <source>
        <dbReference type="Proteomes" id="UP000184280"/>
    </source>
</evidence>
<sequence>MGYDVTIGIPVYKSADYIRRALESALAQTYSSIEYLVIDDAGYDGSLDIINAIAQVHPRRKDIRIICHQGNLGVSASRNQIIDEAQGDYLYFMDSDDTIAENTIELLMHNIRHFDAEIVFGSYEKIELSGVKTLYQYPSIQLLREGELAGFAYCKYASIQASSCNYLVKIDILRDNKLRFIDTSYWEDFVFTFDLVTYISRAVLLPDVTYSYNCRPNSLSHYQHRNTISKHEVWQNVRAIDSLKISSSRLLNKAYFPNRCYNIVMTDFYIACNILKRRNDIVPYVRDWEIKSLMRHPASLLQVCKFRQSRAKNIIFLIVGKLPAFWCVRVIWCVGKLKKLI</sequence>
<proteinExistence type="predicted"/>
<dbReference type="SUPFAM" id="SSF53448">
    <property type="entry name" value="Nucleotide-diphospho-sugar transferases"/>
    <property type="match status" value="1"/>
</dbReference>
<gene>
    <name evidence="2" type="ORF">SAMN04488494_1553</name>
</gene>